<evidence type="ECO:0000313" key="8">
    <source>
        <dbReference type="EMBL" id="CAK9233288.1"/>
    </source>
</evidence>
<evidence type="ECO:0000256" key="2">
    <source>
        <dbReference type="ARBA" id="ARBA00006921"/>
    </source>
</evidence>
<name>A0ABP0UY30_9BRYO</name>
<reference evidence="8" key="1">
    <citation type="submission" date="2024-02" db="EMBL/GenBank/DDBJ databases">
        <authorList>
            <consortium name="ELIXIR-Norway"/>
            <consortium name="Elixir Norway"/>
        </authorList>
    </citation>
    <scope>NUCLEOTIDE SEQUENCE</scope>
</reference>
<organism evidence="8 9">
    <name type="scientific">Sphagnum troendelagicum</name>
    <dbReference type="NCBI Taxonomy" id="128251"/>
    <lineage>
        <taxon>Eukaryota</taxon>
        <taxon>Viridiplantae</taxon>
        <taxon>Streptophyta</taxon>
        <taxon>Embryophyta</taxon>
        <taxon>Bryophyta</taxon>
        <taxon>Sphagnophytina</taxon>
        <taxon>Sphagnopsida</taxon>
        <taxon>Sphagnales</taxon>
        <taxon>Sphagnaceae</taxon>
        <taxon>Sphagnum</taxon>
    </lineage>
</organism>
<dbReference type="InterPro" id="IPR007274">
    <property type="entry name" value="Cop_transporter"/>
</dbReference>
<feature type="transmembrane region" description="Helical" evidence="7">
    <location>
        <begin position="24"/>
        <end position="46"/>
    </location>
</feature>
<gene>
    <name evidence="8" type="ORF">CSSPTR1EN2_LOCUS21411</name>
</gene>
<evidence type="ECO:0000256" key="3">
    <source>
        <dbReference type="ARBA" id="ARBA00022692"/>
    </source>
</evidence>
<evidence type="ECO:0000313" key="9">
    <source>
        <dbReference type="Proteomes" id="UP001497512"/>
    </source>
</evidence>
<evidence type="ECO:0000256" key="7">
    <source>
        <dbReference type="RuleBase" id="RU367022"/>
    </source>
</evidence>
<dbReference type="Pfam" id="PF04145">
    <property type="entry name" value="Ctr"/>
    <property type="match status" value="1"/>
</dbReference>
<keyword evidence="4 7" id="KW-0187">Copper transport</keyword>
<keyword evidence="5 7" id="KW-1133">Transmembrane helix</keyword>
<dbReference type="EMBL" id="OZ019900">
    <property type="protein sequence ID" value="CAK9233288.1"/>
    <property type="molecule type" value="Genomic_DNA"/>
</dbReference>
<comment type="subcellular location">
    <subcellularLocation>
        <location evidence="1 7">Membrane</location>
        <topology evidence="1 7">Multi-pass membrane protein</topology>
    </subcellularLocation>
</comment>
<evidence type="ECO:0000256" key="4">
    <source>
        <dbReference type="ARBA" id="ARBA00022796"/>
    </source>
</evidence>
<evidence type="ECO:0000256" key="6">
    <source>
        <dbReference type="ARBA" id="ARBA00023136"/>
    </source>
</evidence>
<accession>A0ABP0UY30</accession>
<protein>
    <recommendedName>
        <fullName evidence="7">Copper transport protein</fullName>
    </recommendedName>
</protein>
<evidence type="ECO:0000256" key="5">
    <source>
        <dbReference type="ARBA" id="ARBA00022989"/>
    </source>
</evidence>
<sequence>MMHMTFYWGKSVTVLFDQWAVKTWQGYILTLIVLFVFSVVHEWLAVQRSLFLTTSSAGKTSAVPSAAVSDDTPEAPLLGGVVVQGSRIGINKSLESLLFGIKVGLGYLLMLAVMSYNGGVFLSIVAGLAVGYFFFRSGSAAPSFHDPCCSS</sequence>
<keyword evidence="3 7" id="KW-0812">Transmembrane</keyword>
<keyword evidence="7" id="KW-0813">Transport</keyword>
<dbReference type="Proteomes" id="UP001497512">
    <property type="component" value="Chromosome 8"/>
</dbReference>
<dbReference type="PANTHER" id="PTHR12483:SF27">
    <property type="entry name" value="COPPER TRANSPORT PROTEIN CTR1"/>
    <property type="match status" value="1"/>
</dbReference>
<evidence type="ECO:0000256" key="1">
    <source>
        <dbReference type="ARBA" id="ARBA00004141"/>
    </source>
</evidence>
<keyword evidence="7" id="KW-0406">Ion transport</keyword>
<comment type="similarity">
    <text evidence="2 7">Belongs to the copper transporter (Ctr) (TC 1.A.56) family. SLC31A subfamily.</text>
</comment>
<proteinExistence type="inferred from homology"/>
<keyword evidence="6 7" id="KW-0472">Membrane</keyword>
<dbReference type="PANTHER" id="PTHR12483">
    <property type="entry name" value="SOLUTE CARRIER FAMILY 31 COPPER TRANSPORTERS"/>
    <property type="match status" value="1"/>
</dbReference>
<feature type="transmembrane region" description="Helical" evidence="7">
    <location>
        <begin position="119"/>
        <end position="135"/>
    </location>
</feature>
<keyword evidence="9" id="KW-1185">Reference proteome</keyword>
<keyword evidence="7" id="KW-0186">Copper</keyword>